<feature type="compositionally biased region" description="Low complexity" evidence="1">
    <location>
        <begin position="145"/>
        <end position="158"/>
    </location>
</feature>
<feature type="transmembrane region" description="Helical" evidence="2">
    <location>
        <begin position="178"/>
        <end position="198"/>
    </location>
</feature>
<feature type="compositionally biased region" description="Low complexity" evidence="1">
    <location>
        <begin position="83"/>
        <end position="137"/>
    </location>
</feature>
<feature type="signal peptide" evidence="3">
    <location>
        <begin position="1"/>
        <end position="28"/>
    </location>
</feature>
<feature type="region of interest" description="Disordered" evidence="1">
    <location>
        <begin position="29"/>
        <end position="172"/>
    </location>
</feature>
<keyword evidence="3" id="KW-0732">Signal</keyword>
<sequence>MKQDRTPARRAAWLLLAAPALLVTPAYAQDTPQTAPPPVQRTVPDAPAPVTQAAPTPTTDTTSTTSRTTIAPGAREVVDEARIAAQRAAPARQASRAPARAMRTVTTRTTTARAPAAAAPVAAPAPAPVAAAPATDPIAPPPATDPVAPTANDATAPVEAPVAADTRTTTTETGGAPLWPLVLIAGLIILAGAGYAMWSRRRRAQAELYEAEPAYYEEPVAYAEPVEEPAYVAPVAAAAPIAAAPLMARDTATDVESVAAEDATLTEAEAEEVAALTGGTAPVSNRPWLEFAMRPVRAGTSADEAVVEIELTVANSGSQAARNVRVSAFMLSDREATDMERLLLDRPGDAAVDPVTIEPGEGARIDATLAALKADIGEEGAFSPVVIADARYTLPDGSEGRTFASFVVGITREGGEISPIDLADRVMREDIEARLHGQPQHA</sequence>
<dbReference type="RefSeq" id="WP_250748978.1">
    <property type="nucleotide sequence ID" value="NZ_CP098401.1"/>
</dbReference>
<reference evidence="4" key="1">
    <citation type="submission" date="2022-05" db="EMBL/GenBank/DDBJ databases">
        <title>Sphingomonas sp. strain RMG20 Genome sequencing and assembly.</title>
        <authorList>
            <person name="Kim I."/>
        </authorList>
    </citation>
    <scope>NUCLEOTIDE SEQUENCE</scope>
    <source>
        <strain evidence="4">RMG20</strain>
    </source>
</reference>
<dbReference type="Proteomes" id="UP001055580">
    <property type="component" value="Chromosome"/>
</dbReference>
<gene>
    <name evidence="4" type="ORF">M9980_08165</name>
</gene>
<name>A0ABY4TQ99_9SPHN</name>
<keyword evidence="2" id="KW-1133">Transmembrane helix</keyword>
<dbReference type="EMBL" id="CP098401">
    <property type="protein sequence ID" value="URW74552.1"/>
    <property type="molecule type" value="Genomic_DNA"/>
</dbReference>
<feature type="compositionally biased region" description="Low complexity" evidence="1">
    <location>
        <begin position="42"/>
        <end position="72"/>
    </location>
</feature>
<keyword evidence="2" id="KW-0812">Transmembrane</keyword>
<evidence type="ECO:0000256" key="2">
    <source>
        <dbReference type="SAM" id="Phobius"/>
    </source>
</evidence>
<evidence type="ECO:0000256" key="3">
    <source>
        <dbReference type="SAM" id="SignalP"/>
    </source>
</evidence>
<evidence type="ECO:0000313" key="4">
    <source>
        <dbReference type="EMBL" id="URW74552.1"/>
    </source>
</evidence>
<keyword evidence="2" id="KW-0472">Membrane</keyword>
<evidence type="ECO:0008006" key="6">
    <source>
        <dbReference type="Google" id="ProtNLM"/>
    </source>
</evidence>
<protein>
    <recommendedName>
        <fullName evidence="6">LPXTG cell wall anchor domain-containing protein</fullName>
    </recommendedName>
</protein>
<accession>A0ABY4TQ99</accession>
<keyword evidence="5" id="KW-1185">Reference proteome</keyword>
<evidence type="ECO:0000313" key="5">
    <source>
        <dbReference type="Proteomes" id="UP001055580"/>
    </source>
</evidence>
<evidence type="ECO:0000256" key="1">
    <source>
        <dbReference type="SAM" id="MobiDB-lite"/>
    </source>
</evidence>
<feature type="chain" id="PRO_5046643271" description="LPXTG cell wall anchor domain-containing protein" evidence="3">
    <location>
        <begin position="29"/>
        <end position="442"/>
    </location>
</feature>
<organism evidence="4 5">
    <name type="scientific">Sphingomonas donggukensis</name>
    <dbReference type="NCBI Taxonomy" id="2949093"/>
    <lineage>
        <taxon>Bacteria</taxon>
        <taxon>Pseudomonadati</taxon>
        <taxon>Pseudomonadota</taxon>
        <taxon>Alphaproteobacteria</taxon>
        <taxon>Sphingomonadales</taxon>
        <taxon>Sphingomonadaceae</taxon>
        <taxon>Sphingomonas</taxon>
    </lineage>
</organism>
<proteinExistence type="predicted"/>